<dbReference type="SUPFAM" id="SSF56601">
    <property type="entry name" value="beta-lactamase/transpeptidase-like"/>
    <property type="match status" value="1"/>
</dbReference>
<accession>A0A1I0RGC0</accession>
<dbReference type="STRING" id="29529.SAMN04488122_2797"/>
<evidence type="ECO:0000313" key="4">
    <source>
        <dbReference type="EMBL" id="SEW39907.1"/>
    </source>
</evidence>
<dbReference type="PANTHER" id="PTHR46825">
    <property type="entry name" value="D-ALANYL-D-ALANINE-CARBOXYPEPTIDASE/ENDOPEPTIDASE AMPH"/>
    <property type="match status" value="1"/>
</dbReference>
<evidence type="ECO:0000313" key="5">
    <source>
        <dbReference type="Proteomes" id="UP000199310"/>
    </source>
</evidence>
<feature type="domain" description="Peptidase S12 Pab87-related C-terminal" evidence="3">
    <location>
        <begin position="406"/>
        <end position="495"/>
    </location>
</feature>
<sequence>MIVSVIRKCLCCIGLAAVATAQTPDKNKFEKMEPALSAILQEAHAAGFAVAVVEKDKVIYSRGFGYRDVAKQLPVTAHTQFAIGSCTKAFTSALLGNLRKQGKVDFDKPATTYLPALNFSDADLNNQVTLRDMMCHRTGFSRYDLAWYLFASDSRDTLLQRMHFMKPNAPLRARWQYNNFMFMVQGMVTEKLTGQSWEQNISSQFFQPLGMNESSIGTVSLAAATEPARGYELEKEKEIKLMKYHPITAMGPAGAINSTVTDMSKWLITWINGGSYNGREIIPADYVKEAASSQMVIHGAFPDKAKPYEQFANYGLGWMLESYHGHYRVEHGGNIDGFTALTTFYPLDSIGIVVLSNQNNSGVPTKVTDLISDRLLGVSNVATARKPGPKPEDPKPVNDSSLIAHPATHPLTAFAGLYKNDAYGNFDIYLKKDSLFARFPYVTWYLQREGYNIFSPYDEADTVIDVNFKSNIRLQFMMNYSGDIDQLGFSFDPAGEPVIFNRVPQLLNIPAATLAEFTGEYKMADMLITIKQNDAKVLTMTVPGQPLYILEPVDANTFQIKELKGFKVKFIRDAQQQVIAITSIQPNGTFRAEKTSSKTK</sequence>
<dbReference type="Pfam" id="PF00144">
    <property type="entry name" value="Beta-lactamase"/>
    <property type="match status" value="1"/>
</dbReference>
<feature type="signal peptide" evidence="1">
    <location>
        <begin position="1"/>
        <end position="21"/>
    </location>
</feature>
<dbReference type="Proteomes" id="UP000199310">
    <property type="component" value="Unassembled WGS sequence"/>
</dbReference>
<evidence type="ECO:0000256" key="1">
    <source>
        <dbReference type="SAM" id="SignalP"/>
    </source>
</evidence>
<keyword evidence="1" id="KW-0732">Signal</keyword>
<feature type="domain" description="Beta-lactamase-related" evidence="2">
    <location>
        <begin position="38"/>
        <end position="363"/>
    </location>
</feature>
<reference evidence="5" key="1">
    <citation type="submission" date="2016-10" db="EMBL/GenBank/DDBJ databases">
        <authorList>
            <person name="Varghese N."/>
            <person name="Submissions S."/>
        </authorList>
    </citation>
    <scope>NUCLEOTIDE SEQUENCE [LARGE SCALE GENOMIC DNA]</scope>
    <source>
        <strain evidence="5">DSM 3695</strain>
    </source>
</reference>
<dbReference type="OrthoDB" id="1522765at2"/>
<dbReference type="AlphaFoldDB" id="A0A1I0RGC0"/>
<organism evidence="4 5">
    <name type="scientific">Chitinophaga arvensicola</name>
    <dbReference type="NCBI Taxonomy" id="29529"/>
    <lineage>
        <taxon>Bacteria</taxon>
        <taxon>Pseudomonadati</taxon>
        <taxon>Bacteroidota</taxon>
        <taxon>Chitinophagia</taxon>
        <taxon>Chitinophagales</taxon>
        <taxon>Chitinophagaceae</taxon>
        <taxon>Chitinophaga</taxon>
    </lineage>
</organism>
<feature type="chain" id="PRO_5011732686" evidence="1">
    <location>
        <begin position="22"/>
        <end position="600"/>
    </location>
</feature>
<evidence type="ECO:0000259" key="3">
    <source>
        <dbReference type="Pfam" id="PF11954"/>
    </source>
</evidence>
<dbReference type="EMBL" id="FOJG01000001">
    <property type="protein sequence ID" value="SEW39907.1"/>
    <property type="molecule type" value="Genomic_DNA"/>
</dbReference>
<dbReference type="InterPro" id="IPR001466">
    <property type="entry name" value="Beta-lactam-related"/>
</dbReference>
<dbReference type="RefSeq" id="WP_089895655.1">
    <property type="nucleotide sequence ID" value="NZ_FOJG01000001.1"/>
</dbReference>
<evidence type="ECO:0000259" key="2">
    <source>
        <dbReference type="Pfam" id="PF00144"/>
    </source>
</evidence>
<dbReference type="Gene3D" id="2.40.128.600">
    <property type="match status" value="1"/>
</dbReference>
<dbReference type="Pfam" id="PF11954">
    <property type="entry name" value="DUF3471"/>
    <property type="match status" value="1"/>
</dbReference>
<dbReference type="Gene3D" id="3.40.710.10">
    <property type="entry name" value="DD-peptidase/beta-lactamase superfamily"/>
    <property type="match status" value="1"/>
</dbReference>
<dbReference type="PANTHER" id="PTHR46825:SF15">
    <property type="entry name" value="BETA-LACTAMASE-RELATED DOMAIN-CONTAINING PROTEIN"/>
    <property type="match status" value="1"/>
</dbReference>
<proteinExistence type="predicted"/>
<keyword evidence="5" id="KW-1185">Reference proteome</keyword>
<name>A0A1I0RGC0_9BACT</name>
<dbReference type="InterPro" id="IPR021860">
    <property type="entry name" value="Peptidase_S12_Pab87-rel_C"/>
</dbReference>
<protein>
    <submittedName>
        <fullName evidence="4">CubicO group peptidase, beta-lactamase class C family</fullName>
    </submittedName>
</protein>
<gene>
    <name evidence="4" type="ORF">SAMN04488122_2797</name>
</gene>
<dbReference type="InterPro" id="IPR012338">
    <property type="entry name" value="Beta-lactam/transpept-like"/>
</dbReference>
<dbReference type="InterPro" id="IPR050491">
    <property type="entry name" value="AmpC-like"/>
</dbReference>